<feature type="chain" id="PRO_5012873125" description="MgtE intracellular N domain protein" evidence="2">
    <location>
        <begin position="37"/>
        <end position="192"/>
    </location>
</feature>
<accession>A0A238LF59</accession>
<dbReference type="Proteomes" id="UP000201613">
    <property type="component" value="Unassembled WGS sequence"/>
</dbReference>
<evidence type="ECO:0008006" key="5">
    <source>
        <dbReference type="Google" id="ProtNLM"/>
    </source>
</evidence>
<protein>
    <recommendedName>
        <fullName evidence="5">MgtE intracellular N domain protein</fullName>
    </recommendedName>
</protein>
<dbReference type="OrthoDB" id="9791432at2"/>
<dbReference type="SUPFAM" id="SSF158791">
    <property type="entry name" value="MgtE N-terminal domain-like"/>
    <property type="match status" value="1"/>
</dbReference>
<dbReference type="AlphaFoldDB" id="A0A238LF59"/>
<evidence type="ECO:0000313" key="3">
    <source>
        <dbReference type="EMBL" id="SMY08222.1"/>
    </source>
</evidence>
<sequence length="192" mass="20049">MSRRGTARRGALTVIAGLLMASAVVRVAGTAGPAFAVGAAEEPAMSETVEPAVCGPEDTPAALIEALQEREARVVAREARIADRMQAMAVAEAEIEEKIAELTEAEDSLAALLALANSAAEDDLNRLTAVYENMKPQDAAALFEAMEPAFSAGFMGRMRPESAAAIMTNLESQTAYLISVVLAGRNANAPTE</sequence>
<gene>
    <name evidence="3" type="ORF">LOM8899_02372</name>
</gene>
<keyword evidence="4" id="KW-1185">Reference proteome</keyword>
<feature type="coiled-coil region" evidence="1">
    <location>
        <begin position="85"/>
        <end position="115"/>
    </location>
</feature>
<keyword evidence="2" id="KW-0732">Signal</keyword>
<evidence type="ECO:0000256" key="2">
    <source>
        <dbReference type="SAM" id="SignalP"/>
    </source>
</evidence>
<organism evidence="3 4">
    <name type="scientific">Flavimaricola marinus</name>
    <dbReference type="NCBI Taxonomy" id="1819565"/>
    <lineage>
        <taxon>Bacteria</taxon>
        <taxon>Pseudomonadati</taxon>
        <taxon>Pseudomonadota</taxon>
        <taxon>Alphaproteobacteria</taxon>
        <taxon>Rhodobacterales</taxon>
        <taxon>Paracoccaceae</taxon>
        <taxon>Flavimaricola</taxon>
    </lineage>
</organism>
<dbReference type="EMBL" id="FXZK01000004">
    <property type="protein sequence ID" value="SMY08222.1"/>
    <property type="molecule type" value="Genomic_DNA"/>
</dbReference>
<evidence type="ECO:0000313" key="4">
    <source>
        <dbReference type="Proteomes" id="UP000201613"/>
    </source>
</evidence>
<proteinExistence type="predicted"/>
<reference evidence="3 4" key="1">
    <citation type="submission" date="2017-05" db="EMBL/GenBank/DDBJ databases">
        <authorList>
            <person name="Song R."/>
            <person name="Chenine A.L."/>
            <person name="Ruprecht R.M."/>
        </authorList>
    </citation>
    <scope>NUCLEOTIDE SEQUENCE [LARGE SCALE GENOMIC DNA]</scope>
    <source>
        <strain evidence="3 4">CECT 8899</strain>
    </source>
</reference>
<name>A0A238LF59_9RHOB</name>
<evidence type="ECO:0000256" key="1">
    <source>
        <dbReference type="SAM" id="Coils"/>
    </source>
</evidence>
<feature type="signal peptide" evidence="2">
    <location>
        <begin position="1"/>
        <end position="36"/>
    </location>
</feature>
<keyword evidence="1" id="KW-0175">Coiled coil</keyword>